<organism evidence="2 3">
    <name type="scientific">Streptomyces inusitatus</name>
    <dbReference type="NCBI Taxonomy" id="68221"/>
    <lineage>
        <taxon>Bacteria</taxon>
        <taxon>Bacillati</taxon>
        <taxon>Actinomycetota</taxon>
        <taxon>Actinomycetes</taxon>
        <taxon>Kitasatosporales</taxon>
        <taxon>Streptomycetaceae</taxon>
        <taxon>Streptomyces</taxon>
    </lineage>
</organism>
<sequence length="113" mass="11831">MSVTHRRCLAPAAGAVFLALTLAGCSGLGRTAPGTVSYDTPGHRHVTFSNPLVTGCHKLEDAGALKLENNTLVDMQMYPTEDCSGESSAYIATTTSNVVAPGAVPWRAFSLIH</sequence>
<comment type="caution">
    <text evidence="2">The sequence shown here is derived from an EMBL/GenBank/DDBJ whole genome shotgun (WGS) entry which is preliminary data.</text>
</comment>
<keyword evidence="1" id="KW-0732">Signal</keyword>
<dbReference type="AlphaFoldDB" id="A0A918UIK0"/>
<evidence type="ECO:0000313" key="2">
    <source>
        <dbReference type="EMBL" id="GGZ14538.1"/>
    </source>
</evidence>
<dbReference type="PROSITE" id="PS51257">
    <property type="entry name" value="PROKAR_LIPOPROTEIN"/>
    <property type="match status" value="1"/>
</dbReference>
<keyword evidence="3" id="KW-1185">Reference proteome</keyword>
<evidence type="ECO:0008006" key="4">
    <source>
        <dbReference type="Google" id="ProtNLM"/>
    </source>
</evidence>
<evidence type="ECO:0000256" key="1">
    <source>
        <dbReference type="SAM" id="SignalP"/>
    </source>
</evidence>
<reference evidence="2" key="2">
    <citation type="submission" date="2020-09" db="EMBL/GenBank/DDBJ databases">
        <authorList>
            <person name="Sun Q."/>
            <person name="Ohkuma M."/>
        </authorList>
    </citation>
    <scope>NUCLEOTIDE SEQUENCE</scope>
    <source>
        <strain evidence="2">JCM 4988</strain>
    </source>
</reference>
<dbReference type="RefSeq" id="WP_190121000.1">
    <property type="nucleotide sequence ID" value="NZ_BMWG01000001.1"/>
</dbReference>
<feature type="chain" id="PRO_5039049764" description="Lipoprotein" evidence="1">
    <location>
        <begin position="24"/>
        <end position="113"/>
    </location>
</feature>
<gene>
    <name evidence="2" type="ORF">GCM10010387_03330</name>
</gene>
<name>A0A918UIK0_9ACTN</name>
<feature type="signal peptide" evidence="1">
    <location>
        <begin position="1"/>
        <end position="23"/>
    </location>
</feature>
<dbReference type="Proteomes" id="UP000630936">
    <property type="component" value="Unassembled WGS sequence"/>
</dbReference>
<reference evidence="2" key="1">
    <citation type="journal article" date="2014" name="Int. J. Syst. Evol. Microbiol.">
        <title>Complete genome sequence of Corynebacterium casei LMG S-19264T (=DSM 44701T), isolated from a smear-ripened cheese.</title>
        <authorList>
            <consortium name="US DOE Joint Genome Institute (JGI-PGF)"/>
            <person name="Walter F."/>
            <person name="Albersmeier A."/>
            <person name="Kalinowski J."/>
            <person name="Ruckert C."/>
        </authorList>
    </citation>
    <scope>NUCLEOTIDE SEQUENCE</scope>
    <source>
        <strain evidence="2">JCM 4988</strain>
    </source>
</reference>
<evidence type="ECO:0000313" key="3">
    <source>
        <dbReference type="Proteomes" id="UP000630936"/>
    </source>
</evidence>
<protein>
    <recommendedName>
        <fullName evidence="4">Lipoprotein</fullName>
    </recommendedName>
</protein>
<dbReference type="EMBL" id="BMWG01000001">
    <property type="protein sequence ID" value="GGZ14538.1"/>
    <property type="molecule type" value="Genomic_DNA"/>
</dbReference>
<accession>A0A918UIK0</accession>
<proteinExistence type="predicted"/>